<organism evidence="6 7">
    <name type="scientific">Winmispira thermophila (strain ATCC 49972 / DSM 6192 / RI 19.B1)</name>
    <name type="common">Spirochaeta thermophila</name>
    <dbReference type="NCBI Taxonomy" id="665571"/>
    <lineage>
        <taxon>Bacteria</taxon>
        <taxon>Pseudomonadati</taxon>
        <taxon>Spirochaetota</taxon>
        <taxon>Spirochaetia</taxon>
        <taxon>Winmispirales</taxon>
        <taxon>Winmispiraceae</taxon>
        <taxon>Winmispira</taxon>
    </lineage>
</organism>
<comment type="pathway">
    <text evidence="1 4">Purine metabolism; IMP biosynthesis via de novo pathway; N(2)-formyl-N(1)-(5-phospho-D-ribosyl)glycinamide from N(1)-(5-phospho-D-ribosyl)glycinamide (10-formyl THF route): step 1/1.</text>
</comment>
<dbReference type="NCBIfam" id="TIGR00639">
    <property type="entry name" value="PurN"/>
    <property type="match status" value="1"/>
</dbReference>
<feature type="binding site" evidence="4">
    <location>
        <position position="116"/>
    </location>
    <ligand>
        <name>(6R)-10-formyltetrahydrofolate</name>
        <dbReference type="ChEBI" id="CHEBI:195366"/>
    </ligand>
</feature>
<dbReference type="Pfam" id="PF00551">
    <property type="entry name" value="Formyl_trans_N"/>
    <property type="match status" value="1"/>
</dbReference>
<dbReference type="PANTHER" id="PTHR43369:SF2">
    <property type="entry name" value="PHOSPHORIBOSYLGLYCINAMIDE FORMYLTRANSFERASE"/>
    <property type="match status" value="1"/>
</dbReference>
<dbReference type="EC" id="2.1.2.2" evidence="4"/>
<feature type="active site" description="Proton donor" evidence="4">
    <location>
        <position position="118"/>
    </location>
</feature>
<dbReference type="GO" id="GO:0005829">
    <property type="term" value="C:cytosol"/>
    <property type="evidence" value="ECO:0007669"/>
    <property type="project" value="TreeGrafter"/>
</dbReference>
<protein>
    <recommendedName>
        <fullName evidence="4">Phosphoribosylglycinamide formyltransferase</fullName>
        <ecNumber evidence="4">2.1.2.2</ecNumber>
    </recommendedName>
    <alternativeName>
        <fullName evidence="4">5'-phosphoribosylglycinamide transformylase</fullName>
    </alternativeName>
    <alternativeName>
        <fullName evidence="4">GAR transformylase</fullName>
        <shortName evidence="4">GART</shortName>
    </alternativeName>
</protein>
<evidence type="ECO:0000256" key="2">
    <source>
        <dbReference type="ARBA" id="ARBA00022679"/>
    </source>
</evidence>
<dbReference type="KEGG" id="sta:STHERM_c12550"/>
<name>E0RTG5_WINT6</name>
<dbReference type="GO" id="GO:0004644">
    <property type="term" value="F:phosphoribosylglycinamide formyltransferase activity"/>
    <property type="evidence" value="ECO:0007669"/>
    <property type="project" value="UniProtKB-UniRule"/>
</dbReference>
<dbReference type="HOGENOM" id="CLU_038395_1_3_12"/>
<feature type="site" description="Raises pKa of active site His" evidence="4">
    <location>
        <position position="159"/>
    </location>
</feature>
<evidence type="ECO:0000256" key="1">
    <source>
        <dbReference type="ARBA" id="ARBA00005054"/>
    </source>
</evidence>
<comment type="caution">
    <text evidence="4">Lacks conserved residue(s) required for the propagation of feature annotation.</text>
</comment>
<comment type="catalytic activity">
    <reaction evidence="4">
        <text>N(1)-(5-phospho-beta-D-ribosyl)glycinamide + (6R)-10-formyltetrahydrofolate = N(2)-formyl-N(1)-(5-phospho-beta-D-ribosyl)glycinamide + (6S)-5,6,7,8-tetrahydrofolate + H(+)</text>
        <dbReference type="Rhea" id="RHEA:15053"/>
        <dbReference type="ChEBI" id="CHEBI:15378"/>
        <dbReference type="ChEBI" id="CHEBI:57453"/>
        <dbReference type="ChEBI" id="CHEBI:143788"/>
        <dbReference type="ChEBI" id="CHEBI:147286"/>
        <dbReference type="ChEBI" id="CHEBI:195366"/>
        <dbReference type="EC" id="2.1.2.2"/>
    </reaction>
</comment>
<evidence type="ECO:0000256" key="4">
    <source>
        <dbReference type="HAMAP-Rule" id="MF_01930"/>
    </source>
</evidence>
<feature type="binding site" evidence="4">
    <location>
        <begin position="25"/>
        <end position="27"/>
    </location>
    <ligand>
        <name>N(1)-(5-phospho-beta-D-ribosyl)glycinamide</name>
        <dbReference type="ChEBI" id="CHEBI:143788"/>
    </ligand>
</feature>
<dbReference type="PANTHER" id="PTHR43369">
    <property type="entry name" value="PHOSPHORIBOSYLGLYCINAMIDE FORMYLTRANSFERASE"/>
    <property type="match status" value="1"/>
</dbReference>
<keyword evidence="3 4" id="KW-0658">Purine biosynthesis</keyword>
<accession>E0RTG5</accession>
<dbReference type="HAMAP" id="MF_01930">
    <property type="entry name" value="PurN"/>
    <property type="match status" value="1"/>
</dbReference>
<dbReference type="AlphaFoldDB" id="E0RTG5"/>
<evidence type="ECO:0000313" key="6">
    <source>
        <dbReference type="EMBL" id="ADN02196.1"/>
    </source>
</evidence>
<dbReference type="SUPFAM" id="SSF53328">
    <property type="entry name" value="Formyltransferase"/>
    <property type="match status" value="1"/>
</dbReference>
<dbReference type="GO" id="GO:0006189">
    <property type="term" value="P:'de novo' IMP biosynthetic process"/>
    <property type="evidence" value="ECO:0007669"/>
    <property type="project" value="UniProtKB-UniRule"/>
</dbReference>
<evidence type="ECO:0000313" key="7">
    <source>
        <dbReference type="Proteomes" id="UP000001296"/>
    </source>
</evidence>
<dbReference type="CDD" id="cd08645">
    <property type="entry name" value="FMT_core_GART"/>
    <property type="match status" value="1"/>
</dbReference>
<comment type="similarity">
    <text evidence="4">Belongs to the GART family.</text>
</comment>
<dbReference type="UniPathway" id="UPA00074">
    <property type="reaction ID" value="UER00126"/>
</dbReference>
<sequence>MEDRTSMEGSQGRMFRVAVLVSGNGTNLQHLIDASEGGRLPIRIEKVIADRPAYALERAQKAGIPAVLVSRSAHRERLSDAILEELGEDLNLVVLAGFLSILKGRILEVYRNRIINLHPALVPAFCGPGMYGLKVHKAVIDYGVKVSGCTVHIVDEGTDTGPIVLQRVVPVYPDDTPETLQERIHQEEYKALEEAVRLFAEGRIKVEGRKVYLL</sequence>
<dbReference type="Proteomes" id="UP000001296">
    <property type="component" value="Chromosome"/>
</dbReference>
<feature type="binding site" evidence="4">
    <location>
        <position position="75"/>
    </location>
    <ligand>
        <name>(6R)-10-formyltetrahydrofolate</name>
        <dbReference type="ChEBI" id="CHEBI:195366"/>
    </ligand>
</feature>
<proteinExistence type="inferred from homology"/>
<evidence type="ECO:0000256" key="3">
    <source>
        <dbReference type="ARBA" id="ARBA00022755"/>
    </source>
</evidence>
<dbReference type="InterPro" id="IPR036477">
    <property type="entry name" value="Formyl_transf_N_sf"/>
</dbReference>
<gene>
    <name evidence="4" type="primary">purN</name>
    <name evidence="6" type="ordered locus">STHERM_c12550</name>
</gene>
<reference key="1">
    <citation type="submission" date="2009-08" db="EMBL/GenBank/DDBJ databases">
        <title>The genome sequence of Spirochaeta thermophila DSM6192.</title>
        <authorList>
            <person name="Angelov A."/>
            <person name="Mientus M."/>
            <person name="Wittenberg S."/>
            <person name="Lehmann R."/>
            <person name="Liesegang H."/>
            <person name="Daniel R."/>
            <person name="Liebl W."/>
        </authorList>
    </citation>
    <scope>NUCLEOTIDE SEQUENCE</scope>
    <source>
        <strain>DSM 6192</strain>
    </source>
</reference>
<dbReference type="EMBL" id="CP001698">
    <property type="protein sequence ID" value="ADN02196.1"/>
    <property type="molecule type" value="Genomic_DNA"/>
</dbReference>
<comment type="function">
    <text evidence="4">Catalyzes the transfer of a formyl group from 10-formyltetrahydrofolate to 5-phospho-ribosyl-glycinamide (GAR), producing 5-phospho-ribosyl-N-formylglycinamide (FGAR) and tetrahydrofolate.</text>
</comment>
<keyword evidence="2 4" id="KW-0808">Transferase</keyword>
<dbReference type="eggNOG" id="COG0299">
    <property type="taxonomic scope" value="Bacteria"/>
</dbReference>
<evidence type="ECO:0000259" key="5">
    <source>
        <dbReference type="Pfam" id="PF00551"/>
    </source>
</evidence>
<reference evidence="6 7" key="2">
    <citation type="journal article" date="2010" name="J. Bacteriol.">
        <title>Genome sequence of the polysaccharide-degrading, thermophilic anaerobe Spirochaeta thermophila DSM 6192.</title>
        <authorList>
            <person name="Angelov A."/>
            <person name="Liebl S."/>
            <person name="Ballschmiter M."/>
            <person name="Bomeke M."/>
            <person name="Lehmann R."/>
            <person name="Liesegang H."/>
            <person name="Daniel R."/>
            <person name="Liebl W."/>
        </authorList>
    </citation>
    <scope>NUCLEOTIDE SEQUENCE [LARGE SCALE GENOMIC DNA]</scope>
    <source>
        <strain evidence="7">ATCC 49972 / DSM 6192 / RI 19.B1</strain>
    </source>
</reference>
<feature type="domain" description="Formyl transferase N-terminal" evidence="5">
    <location>
        <begin position="16"/>
        <end position="196"/>
    </location>
</feature>
<dbReference type="InterPro" id="IPR004607">
    <property type="entry name" value="GART"/>
</dbReference>
<dbReference type="Gene3D" id="3.40.50.170">
    <property type="entry name" value="Formyl transferase, N-terminal domain"/>
    <property type="match status" value="1"/>
</dbReference>
<dbReference type="PaxDb" id="665571-STHERM_c12550"/>
<dbReference type="InterPro" id="IPR002376">
    <property type="entry name" value="Formyl_transf_N"/>
</dbReference>